<evidence type="ECO:0000313" key="2">
    <source>
        <dbReference type="EMBL" id="MVX57017.1"/>
    </source>
</evidence>
<comment type="caution">
    <text evidence="2">The sequence shown here is derived from an EMBL/GenBank/DDBJ whole genome shotgun (WGS) entry which is preliminary data.</text>
</comment>
<feature type="compositionally biased region" description="Basic residues" evidence="1">
    <location>
        <begin position="75"/>
        <end position="89"/>
    </location>
</feature>
<name>A0A6L6YHC5_9BURK</name>
<dbReference type="Proteomes" id="UP000472580">
    <property type="component" value="Unassembled WGS sequence"/>
</dbReference>
<dbReference type="AlphaFoldDB" id="A0A6L6YHC5"/>
<dbReference type="RefSeq" id="WP_160335449.1">
    <property type="nucleotide sequence ID" value="NZ_WSRP01000020.1"/>
</dbReference>
<proteinExistence type="predicted"/>
<organism evidence="2 3">
    <name type="scientific">Parasutterella muris</name>
    <dbReference type="NCBI Taxonomy" id="2565572"/>
    <lineage>
        <taxon>Bacteria</taxon>
        <taxon>Pseudomonadati</taxon>
        <taxon>Pseudomonadota</taxon>
        <taxon>Betaproteobacteria</taxon>
        <taxon>Burkholderiales</taxon>
        <taxon>Sutterellaceae</taxon>
        <taxon>Parasutterella</taxon>
    </lineage>
</organism>
<keyword evidence="3" id="KW-1185">Reference proteome</keyword>
<reference evidence="2 3" key="1">
    <citation type="submission" date="2019-12" db="EMBL/GenBank/DDBJ databases">
        <title>Microbes associate with the intestines of laboratory mice.</title>
        <authorList>
            <person name="Navarre W."/>
            <person name="Wong E."/>
        </authorList>
    </citation>
    <scope>NUCLEOTIDE SEQUENCE [LARGE SCALE GENOMIC DNA]</scope>
    <source>
        <strain evidence="2 3">NM82_D38</strain>
    </source>
</reference>
<evidence type="ECO:0000256" key="1">
    <source>
        <dbReference type="SAM" id="MobiDB-lite"/>
    </source>
</evidence>
<gene>
    <name evidence="2" type="ORF">E5987_07315</name>
</gene>
<protein>
    <submittedName>
        <fullName evidence="2">Uncharacterized protein</fullName>
    </submittedName>
</protein>
<dbReference type="EMBL" id="WSRP01000020">
    <property type="protein sequence ID" value="MVX57017.1"/>
    <property type="molecule type" value="Genomic_DNA"/>
</dbReference>
<feature type="region of interest" description="Disordered" evidence="1">
    <location>
        <begin position="54"/>
        <end position="109"/>
    </location>
</feature>
<evidence type="ECO:0000313" key="3">
    <source>
        <dbReference type="Proteomes" id="UP000472580"/>
    </source>
</evidence>
<accession>A0A6L6YHC5</accession>
<feature type="compositionally biased region" description="Basic and acidic residues" evidence="1">
    <location>
        <begin position="54"/>
        <end position="66"/>
    </location>
</feature>
<dbReference type="OrthoDB" id="10002406at2"/>
<sequence length="109" mass="12743">MKVDSVDKFMFWSSASLIALIVCWYKEPKMTDFLCTAMSMFCALFSAMTVAEMRNEKSQTEQKSSKPDSNTSKRMNTRAQRRSISRKYRINSMSVHSRNLREKNGRRKP</sequence>